<feature type="transmembrane region" description="Helical" evidence="7">
    <location>
        <begin position="313"/>
        <end position="337"/>
    </location>
</feature>
<feature type="transmembrane region" description="Helical" evidence="7">
    <location>
        <begin position="213"/>
        <end position="235"/>
    </location>
</feature>
<dbReference type="EMBL" id="MDEJ01000012">
    <property type="protein sequence ID" value="PPU99028.1"/>
    <property type="molecule type" value="Genomic_DNA"/>
</dbReference>
<organism evidence="10 11">
    <name type="scientific">Xanthomonas populi</name>
    <dbReference type="NCBI Taxonomy" id="53414"/>
    <lineage>
        <taxon>Bacteria</taxon>
        <taxon>Pseudomonadati</taxon>
        <taxon>Pseudomonadota</taxon>
        <taxon>Gammaproteobacteria</taxon>
        <taxon>Lysobacterales</taxon>
        <taxon>Lysobacteraceae</taxon>
        <taxon>Xanthomonas</taxon>
    </lineage>
</organism>
<dbReference type="GO" id="GO:0005886">
    <property type="term" value="C:plasma membrane"/>
    <property type="evidence" value="ECO:0007669"/>
    <property type="project" value="UniProtKB-SubCell"/>
</dbReference>
<keyword evidence="5 7" id="KW-0472">Membrane</keyword>
<proteinExistence type="predicted"/>
<comment type="caution">
    <text evidence="10">The sequence shown here is derived from an EMBL/GenBank/DDBJ whole genome shotgun (WGS) entry which is preliminary data.</text>
</comment>
<sequence>MTQWYYADAQRERQGPIDTDKLVARLSQGIIGRSSLVWREGLPQWVALREVAAELGLDSPVTAAPEPLEVAPLVAPISDPQTKAYREEIAPGAPPGTVTGTSADTPTAADHAQISPSEQTVQSEHAPLSAATPWPASEETTSAPTAPAQGQAHTAESASVAAPAPARFAASTPHITPLPSAWESPATPSAAAVAIHDAPIVYAGLWRRVAASVLDGFVTTFAMCLIVIPLMFAVGFSANLGSAGAALDEGAGAQLAITLVSYGIGLVIPALYFAWMQSSRHQASLGKLACGIKLVRADTNGGRVGFWRNLLRYVAYALITIFTLGIGLFVSAFMAGLSARKQGLHDKVCETLVVDRWAFTDTPERQHCGLDTVTIVVLAIYAVIVGIGVIFAAILLAAIAMSQN</sequence>
<evidence type="ECO:0000259" key="9">
    <source>
        <dbReference type="Pfam" id="PF14237"/>
    </source>
</evidence>
<feature type="transmembrane region" description="Helical" evidence="7">
    <location>
        <begin position="375"/>
        <end position="400"/>
    </location>
</feature>
<dbReference type="SUPFAM" id="SSF55277">
    <property type="entry name" value="GYF domain"/>
    <property type="match status" value="1"/>
</dbReference>
<evidence type="ECO:0000313" key="10">
    <source>
        <dbReference type="EMBL" id="PPU99028.1"/>
    </source>
</evidence>
<dbReference type="PANTHER" id="PTHR36115">
    <property type="entry name" value="PROLINE-RICH ANTIGEN HOMOLOG-RELATED"/>
    <property type="match status" value="1"/>
</dbReference>
<evidence type="ECO:0000256" key="7">
    <source>
        <dbReference type="SAM" id="Phobius"/>
    </source>
</evidence>
<evidence type="ECO:0000256" key="1">
    <source>
        <dbReference type="ARBA" id="ARBA00004651"/>
    </source>
</evidence>
<keyword evidence="3 7" id="KW-0812">Transmembrane</keyword>
<evidence type="ECO:0000313" key="11">
    <source>
        <dbReference type="Proteomes" id="UP000239939"/>
    </source>
</evidence>
<accession>A0A2S7F0Y5</accession>
<dbReference type="AlphaFoldDB" id="A0A2S7F0Y5"/>
<evidence type="ECO:0000259" key="8">
    <source>
        <dbReference type="Pfam" id="PF06271"/>
    </source>
</evidence>
<dbReference type="Pfam" id="PF06271">
    <property type="entry name" value="RDD"/>
    <property type="match status" value="1"/>
</dbReference>
<dbReference type="OrthoDB" id="9793824at2"/>
<protein>
    <submittedName>
        <fullName evidence="10">RDD family protein</fullName>
    </submittedName>
</protein>
<keyword evidence="4 7" id="KW-1133">Transmembrane helix</keyword>
<evidence type="ECO:0000256" key="3">
    <source>
        <dbReference type="ARBA" id="ARBA00022692"/>
    </source>
</evidence>
<dbReference type="RefSeq" id="WP_128415989.1">
    <property type="nucleotide sequence ID" value="NZ_MDEJ01000012.1"/>
</dbReference>
<feature type="transmembrane region" description="Helical" evidence="7">
    <location>
        <begin position="255"/>
        <end position="275"/>
    </location>
</feature>
<dbReference type="InterPro" id="IPR025640">
    <property type="entry name" value="GYF_2"/>
</dbReference>
<dbReference type="InterPro" id="IPR051791">
    <property type="entry name" value="Pra-immunoreactive"/>
</dbReference>
<dbReference type="InterPro" id="IPR035445">
    <property type="entry name" value="GYF-like_dom_sf"/>
</dbReference>
<dbReference type="Proteomes" id="UP000239939">
    <property type="component" value="Unassembled WGS sequence"/>
</dbReference>
<keyword evidence="2" id="KW-1003">Cell membrane</keyword>
<dbReference type="PANTHER" id="PTHR36115:SF6">
    <property type="entry name" value="PROLINE-RICH ANTIGEN HOMOLOG"/>
    <property type="match status" value="1"/>
</dbReference>
<feature type="domain" description="GYF" evidence="9">
    <location>
        <begin position="4"/>
        <end position="52"/>
    </location>
</feature>
<evidence type="ECO:0000256" key="2">
    <source>
        <dbReference type="ARBA" id="ARBA00022475"/>
    </source>
</evidence>
<evidence type="ECO:0000256" key="5">
    <source>
        <dbReference type="ARBA" id="ARBA00023136"/>
    </source>
</evidence>
<feature type="region of interest" description="Disordered" evidence="6">
    <location>
        <begin position="88"/>
        <end position="162"/>
    </location>
</feature>
<feature type="domain" description="RDD" evidence="8">
    <location>
        <begin position="202"/>
        <end position="349"/>
    </location>
</feature>
<evidence type="ECO:0000256" key="6">
    <source>
        <dbReference type="SAM" id="MobiDB-lite"/>
    </source>
</evidence>
<reference evidence="11" key="1">
    <citation type="submission" date="2016-08" db="EMBL/GenBank/DDBJ databases">
        <authorList>
            <person name="Merda D."/>
            <person name="Briand M."/>
            <person name="Taghouti G."/>
            <person name="Carrere S."/>
            <person name="Gouzy J."/>
            <person name="Portier P."/>
            <person name="Jacques M.-A."/>
            <person name="Fischer-Le Saux M."/>
        </authorList>
    </citation>
    <scope>NUCLEOTIDE SEQUENCE [LARGE SCALE GENOMIC DNA]</scope>
    <source>
        <strain evidence="11">CFBP1817</strain>
    </source>
</reference>
<keyword evidence="11" id="KW-1185">Reference proteome</keyword>
<evidence type="ECO:0000256" key="4">
    <source>
        <dbReference type="ARBA" id="ARBA00022989"/>
    </source>
</evidence>
<dbReference type="Pfam" id="PF14237">
    <property type="entry name" value="GYF_2"/>
    <property type="match status" value="1"/>
</dbReference>
<feature type="compositionally biased region" description="Low complexity" evidence="6">
    <location>
        <begin position="152"/>
        <end position="162"/>
    </location>
</feature>
<name>A0A2S7F0Y5_9XANT</name>
<comment type="subcellular location">
    <subcellularLocation>
        <location evidence="1">Cell membrane</location>
        <topology evidence="1">Multi-pass membrane protein</topology>
    </subcellularLocation>
</comment>
<feature type="compositionally biased region" description="Polar residues" evidence="6">
    <location>
        <begin position="114"/>
        <end position="123"/>
    </location>
</feature>
<dbReference type="InterPro" id="IPR010432">
    <property type="entry name" value="RDD"/>
</dbReference>
<gene>
    <name evidence="10" type="ORF">XpopCFBP1817_03345</name>
</gene>